<evidence type="ECO:0000259" key="3">
    <source>
        <dbReference type="PROSITE" id="PS50977"/>
    </source>
</evidence>
<accession>A0A4R1QZM0</accession>
<dbReference type="InterPro" id="IPR001647">
    <property type="entry name" value="HTH_TetR"/>
</dbReference>
<dbReference type="EMBL" id="SLUO01000006">
    <property type="protein sequence ID" value="TCL58441.1"/>
    <property type="molecule type" value="Genomic_DNA"/>
</dbReference>
<dbReference type="PANTHER" id="PTHR43479">
    <property type="entry name" value="ACREF/ENVCD OPERON REPRESSOR-RELATED"/>
    <property type="match status" value="1"/>
</dbReference>
<dbReference type="AlphaFoldDB" id="A0A4R1QZM0"/>
<protein>
    <submittedName>
        <fullName evidence="4">TetR family transcriptional regulator</fullName>
    </submittedName>
</protein>
<gene>
    <name evidence="4" type="ORF">EDD76_10694</name>
</gene>
<dbReference type="STRING" id="1469948.GCA_000732725_01396"/>
<keyword evidence="1 2" id="KW-0238">DNA-binding</keyword>
<reference evidence="4 5" key="1">
    <citation type="submission" date="2019-03" db="EMBL/GenBank/DDBJ databases">
        <title>Genomic Encyclopedia of Type Strains, Phase IV (KMG-IV): sequencing the most valuable type-strain genomes for metagenomic binning, comparative biology and taxonomic classification.</title>
        <authorList>
            <person name="Goeker M."/>
        </authorList>
    </citation>
    <scope>NUCLEOTIDE SEQUENCE [LARGE SCALE GENOMIC DNA]</scope>
    <source>
        <strain evidence="4 5">DSM 100556</strain>
    </source>
</reference>
<dbReference type="RefSeq" id="WP_031390115.1">
    <property type="nucleotide sequence ID" value="NZ_JPNB01000001.1"/>
</dbReference>
<evidence type="ECO:0000256" key="1">
    <source>
        <dbReference type="ARBA" id="ARBA00023125"/>
    </source>
</evidence>
<sequence>MSNQEVRNKLLEAVIKLISQKPADKISIREIAKEAGTNSAAINYHFGNKENLIVQANKHYWMKLCQIYKNILEEDQLTVEKAEEYSKKIMDYYFESIGVLRTEQNSLMNFGMDEDTKDRINLQFNAIKHIIKSLKPEVSDVDLMVKAIRYFSSLAHPVLWSEMYEKLVPQDVMLDDLITIYIKDLIENI</sequence>
<dbReference type="OrthoDB" id="9789566at2"/>
<evidence type="ECO:0000256" key="2">
    <source>
        <dbReference type="PROSITE-ProRule" id="PRU00335"/>
    </source>
</evidence>
<comment type="caution">
    <text evidence="4">The sequence shown here is derived from an EMBL/GenBank/DDBJ whole genome shotgun (WGS) entry which is preliminary data.</text>
</comment>
<feature type="DNA-binding region" description="H-T-H motif" evidence="2">
    <location>
        <begin position="27"/>
        <end position="46"/>
    </location>
</feature>
<dbReference type="GO" id="GO:0003677">
    <property type="term" value="F:DNA binding"/>
    <property type="evidence" value="ECO:0007669"/>
    <property type="project" value="UniProtKB-UniRule"/>
</dbReference>
<evidence type="ECO:0000313" key="4">
    <source>
        <dbReference type="EMBL" id="TCL58441.1"/>
    </source>
</evidence>
<dbReference type="InterPro" id="IPR009057">
    <property type="entry name" value="Homeodomain-like_sf"/>
</dbReference>
<evidence type="ECO:0000313" key="5">
    <source>
        <dbReference type="Proteomes" id="UP000295718"/>
    </source>
</evidence>
<organism evidence="4 5">
    <name type="scientific">Kineothrix alysoides</name>
    <dbReference type="NCBI Taxonomy" id="1469948"/>
    <lineage>
        <taxon>Bacteria</taxon>
        <taxon>Bacillati</taxon>
        <taxon>Bacillota</taxon>
        <taxon>Clostridia</taxon>
        <taxon>Lachnospirales</taxon>
        <taxon>Lachnospiraceae</taxon>
        <taxon>Kineothrix</taxon>
    </lineage>
</organism>
<dbReference type="Gene3D" id="1.10.357.10">
    <property type="entry name" value="Tetracycline Repressor, domain 2"/>
    <property type="match status" value="1"/>
</dbReference>
<dbReference type="PANTHER" id="PTHR43479:SF11">
    <property type="entry name" value="ACREF_ENVCD OPERON REPRESSOR-RELATED"/>
    <property type="match status" value="1"/>
</dbReference>
<name>A0A4R1QZM0_9FIRM</name>
<dbReference type="Pfam" id="PF00440">
    <property type="entry name" value="TetR_N"/>
    <property type="match status" value="1"/>
</dbReference>
<dbReference type="InterPro" id="IPR050624">
    <property type="entry name" value="HTH-type_Tx_Regulator"/>
</dbReference>
<keyword evidence="5" id="KW-1185">Reference proteome</keyword>
<proteinExistence type="predicted"/>
<feature type="domain" description="HTH tetR-type" evidence="3">
    <location>
        <begin position="4"/>
        <end position="64"/>
    </location>
</feature>
<dbReference type="Proteomes" id="UP000295718">
    <property type="component" value="Unassembled WGS sequence"/>
</dbReference>
<dbReference type="SUPFAM" id="SSF46689">
    <property type="entry name" value="Homeodomain-like"/>
    <property type="match status" value="1"/>
</dbReference>
<dbReference type="PRINTS" id="PR00455">
    <property type="entry name" value="HTHTETR"/>
</dbReference>
<dbReference type="PROSITE" id="PS50977">
    <property type="entry name" value="HTH_TETR_2"/>
    <property type="match status" value="1"/>
</dbReference>